<dbReference type="Proteomes" id="UP001391051">
    <property type="component" value="Unassembled WGS sequence"/>
</dbReference>
<gene>
    <name evidence="4" type="ORF">PG986_009937</name>
</gene>
<evidence type="ECO:0000256" key="3">
    <source>
        <dbReference type="RuleBase" id="RU000461"/>
    </source>
</evidence>
<name>A0ABR1Q947_9PEZI</name>
<dbReference type="InterPro" id="IPR002401">
    <property type="entry name" value="Cyt_P450_E_grp-I"/>
</dbReference>
<reference evidence="4 5" key="1">
    <citation type="submission" date="2023-01" db="EMBL/GenBank/DDBJ databases">
        <title>Analysis of 21 Apiospora genomes using comparative genomics revels a genus with tremendous synthesis potential of carbohydrate active enzymes and secondary metabolites.</title>
        <authorList>
            <person name="Sorensen T."/>
        </authorList>
    </citation>
    <scope>NUCLEOTIDE SEQUENCE [LARGE SCALE GENOMIC DNA]</scope>
    <source>
        <strain evidence="4 5">CBS 24483</strain>
    </source>
</reference>
<dbReference type="GeneID" id="92079221"/>
<keyword evidence="3" id="KW-0349">Heme</keyword>
<keyword evidence="2 3" id="KW-0408">Iron</keyword>
<keyword evidence="1 3" id="KW-0479">Metal-binding</keyword>
<protein>
    <submittedName>
        <fullName evidence="4">Cytochrome P450</fullName>
    </submittedName>
</protein>
<evidence type="ECO:0000313" key="5">
    <source>
        <dbReference type="Proteomes" id="UP001391051"/>
    </source>
</evidence>
<keyword evidence="3" id="KW-0503">Monooxygenase</keyword>
<evidence type="ECO:0000313" key="4">
    <source>
        <dbReference type="EMBL" id="KAK7949051.1"/>
    </source>
</evidence>
<dbReference type="Gene3D" id="1.10.630.10">
    <property type="entry name" value="Cytochrome P450"/>
    <property type="match status" value="1"/>
</dbReference>
<dbReference type="InterPro" id="IPR017972">
    <property type="entry name" value="Cyt_P450_CS"/>
</dbReference>
<dbReference type="RefSeq" id="XP_066698557.1">
    <property type="nucleotide sequence ID" value="XM_066846159.1"/>
</dbReference>
<evidence type="ECO:0000256" key="2">
    <source>
        <dbReference type="ARBA" id="ARBA00023004"/>
    </source>
</evidence>
<dbReference type="PRINTS" id="PR00463">
    <property type="entry name" value="EP450I"/>
</dbReference>
<dbReference type="Pfam" id="PF00067">
    <property type="entry name" value="p450"/>
    <property type="match status" value="1"/>
</dbReference>
<comment type="caution">
    <text evidence="4">The sequence shown here is derived from an EMBL/GenBank/DDBJ whole genome shotgun (WGS) entry which is preliminary data.</text>
</comment>
<dbReference type="InterPro" id="IPR001128">
    <property type="entry name" value="Cyt_P450"/>
</dbReference>
<sequence length="69" mass="8193">MGRAMLQFGQGPRVCIGRRLSEIEMYKLLPTILTEFDFELLVEDWEVCGGWFHRTRNVMCKVERRRGTE</sequence>
<dbReference type="PROSITE" id="PS00086">
    <property type="entry name" value="CYTOCHROME_P450"/>
    <property type="match status" value="1"/>
</dbReference>
<evidence type="ECO:0000256" key="1">
    <source>
        <dbReference type="ARBA" id="ARBA00022723"/>
    </source>
</evidence>
<dbReference type="InterPro" id="IPR036396">
    <property type="entry name" value="Cyt_P450_sf"/>
</dbReference>
<keyword evidence="5" id="KW-1185">Reference proteome</keyword>
<accession>A0ABR1Q947</accession>
<dbReference type="SUPFAM" id="SSF48264">
    <property type="entry name" value="Cytochrome P450"/>
    <property type="match status" value="1"/>
</dbReference>
<comment type="similarity">
    <text evidence="3">Belongs to the cytochrome P450 family.</text>
</comment>
<organism evidence="4 5">
    <name type="scientific">Apiospora aurea</name>
    <dbReference type="NCBI Taxonomy" id="335848"/>
    <lineage>
        <taxon>Eukaryota</taxon>
        <taxon>Fungi</taxon>
        <taxon>Dikarya</taxon>
        <taxon>Ascomycota</taxon>
        <taxon>Pezizomycotina</taxon>
        <taxon>Sordariomycetes</taxon>
        <taxon>Xylariomycetidae</taxon>
        <taxon>Amphisphaeriales</taxon>
        <taxon>Apiosporaceae</taxon>
        <taxon>Apiospora</taxon>
    </lineage>
</organism>
<proteinExistence type="inferred from homology"/>
<keyword evidence="3" id="KW-0560">Oxidoreductase</keyword>
<dbReference type="EMBL" id="JAQQWE010000006">
    <property type="protein sequence ID" value="KAK7949051.1"/>
    <property type="molecule type" value="Genomic_DNA"/>
</dbReference>